<gene>
    <name evidence="2" type="ORF">KFE25_013929</name>
</gene>
<feature type="region of interest" description="Disordered" evidence="1">
    <location>
        <begin position="501"/>
        <end position="521"/>
    </location>
</feature>
<evidence type="ECO:0000313" key="2">
    <source>
        <dbReference type="EMBL" id="KAG8461910.1"/>
    </source>
</evidence>
<feature type="region of interest" description="Disordered" evidence="1">
    <location>
        <begin position="449"/>
        <end position="484"/>
    </location>
</feature>
<proteinExistence type="predicted"/>
<comment type="caution">
    <text evidence="2">The sequence shown here is derived from an EMBL/GenBank/DDBJ whole genome shotgun (WGS) entry which is preliminary data.</text>
</comment>
<feature type="region of interest" description="Disordered" evidence="1">
    <location>
        <begin position="173"/>
        <end position="211"/>
    </location>
</feature>
<feature type="region of interest" description="Disordered" evidence="1">
    <location>
        <begin position="386"/>
        <end position="409"/>
    </location>
</feature>
<feature type="region of interest" description="Disordered" evidence="1">
    <location>
        <begin position="309"/>
        <end position="369"/>
    </location>
</feature>
<reference evidence="2" key="1">
    <citation type="submission" date="2021-05" db="EMBL/GenBank/DDBJ databases">
        <title>The genome of the haptophyte Pavlova lutheri (Diacronema luteri, Pavlovales) - a model for lipid biosynthesis in eukaryotic algae.</title>
        <authorList>
            <person name="Hulatt C.J."/>
            <person name="Posewitz M.C."/>
        </authorList>
    </citation>
    <scope>NUCLEOTIDE SEQUENCE</scope>
    <source>
        <strain evidence="2">NIVA-4/92</strain>
    </source>
</reference>
<accession>A0A8J5XFE4</accession>
<keyword evidence="3" id="KW-1185">Reference proteome</keyword>
<feature type="compositionally biased region" description="Basic residues" evidence="1">
    <location>
        <begin position="469"/>
        <end position="479"/>
    </location>
</feature>
<feature type="compositionally biased region" description="Acidic residues" evidence="1">
    <location>
        <begin position="453"/>
        <end position="462"/>
    </location>
</feature>
<sequence>MATAAAAAVRPQALMQATTLVHEAQLQRGALDRTGQAGSASDGYLKHYRDAIRSSLDLFAVPLPARTRKAGGAAHPSAMAVAAAAAARAHNVPDVASRAYRRGVTAYESGLSADAARYFLAGLSADPSNPKMRRGYERALAQLKHAGRRNWTAALPRDQLTHAGDALPQLARRAAGGGRTEHAASAPELRGADCSAHTPALPPIAGAQPASSHARAAGSLYTARDGAPLDGESAHFAELWRRSRVAALTRDANEATQLRHTLARRHLQLHFIFSFYARGGDPEADAFADADVDDAVAAVSTRLPRAAAFGALSPPSPAASHGGFTPRALPDEGAAASGAPSPFPSPRVSAEPVPPNDEADAPAAAPAERSDVPISLGRALLLDAPQQGASPLGSARVPPAPPVRDDGAAARAPLRVNRAALRAFARTCGLLNKRLTLPDLAVLARRAAREESDSAAEWDSDSDETRNGGRGRARPRPSRRPASAARGLFAPTAAVAHGQLAPVAASEPASPSAARRAAAREPGLSEAQWLSLIVRAAAKRAPRGAALCDAVNATLVERVLPRARSADPAPVRQRLIEDEPIRRLLAQFEPKLAHAFVAGATHADGAAPRGHPLFPAPRAGKPPSRLERSRIAHGRFCALLAAARVAQLATPPLSRADLNAAFALSLAPSHGRAALDGAAAADAPFAQLAKARGAELSYGPWKEALVRLAGMLDADAPLADGLHILLGALTGEQRSAGETNILSNLAALREGHKATAILRVLEHRAPPADAGRACASAACDAAA</sequence>
<dbReference type="AlphaFoldDB" id="A0A8J5XFE4"/>
<evidence type="ECO:0000313" key="3">
    <source>
        <dbReference type="Proteomes" id="UP000751190"/>
    </source>
</evidence>
<organism evidence="2 3">
    <name type="scientific">Diacronema lutheri</name>
    <name type="common">Unicellular marine alga</name>
    <name type="synonym">Monochrysis lutheri</name>
    <dbReference type="NCBI Taxonomy" id="2081491"/>
    <lineage>
        <taxon>Eukaryota</taxon>
        <taxon>Haptista</taxon>
        <taxon>Haptophyta</taxon>
        <taxon>Pavlovophyceae</taxon>
        <taxon>Pavlovales</taxon>
        <taxon>Pavlovaceae</taxon>
        <taxon>Diacronema</taxon>
    </lineage>
</organism>
<protein>
    <submittedName>
        <fullName evidence="2">Uncharacterized protein</fullName>
    </submittedName>
</protein>
<evidence type="ECO:0000256" key="1">
    <source>
        <dbReference type="SAM" id="MobiDB-lite"/>
    </source>
</evidence>
<name>A0A8J5XFE4_DIALT</name>
<dbReference type="EMBL" id="JAGTXO010000023">
    <property type="protein sequence ID" value="KAG8461910.1"/>
    <property type="molecule type" value="Genomic_DNA"/>
</dbReference>
<dbReference type="Proteomes" id="UP000751190">
    <property type="component" value="Unassembled WGS sequence"/>
</dbReference>
<feature type="compositionally biased region" description="Low complexity" evidence="1">
    <location>
        <begin position="504"/>
        <end position="521"/>
    </location>
</feature>